<protein>
    <submittedName>
        <fullName evidence="1">Uncharacterized protein</fullName>
    </submittedName>
</protein>
<organism evidence="1 2">
    <name type="scientific">Arcicella rigui</name>
    <dbReference type="NCBI Taxonomy" id="797020"/>
    <lineage>
        <taxon>Bacteria</taxon>
        <taxon>Pseudomonadati</taxon>
        <taxon>Bacteroidota</taxon>
        <taxon>Cytophagia</taxon>
        <taxon>Cytophagales</taxon>
        <taxon>Flectobacillaceae</taxon>
        <taxon>Arcicella</taxon>
    </lineage>
</organism>
<reference evidence="1 2" key="1">
    <citation type="submission" date="2023-12" db="EMBL/GenBank/DDBJ databases">
        <title>Novel species of the genus Arcicella isolated from rivers.</title>
        <authorList>
            <person name="Lu H."/>
        </authorList>
    </citation>
    <scope>NUCLEOTIDE SEQUENCE [LARGE SCALE GENOMIC DNA]</scope>
    <source>
        <strain evidence="1 2">KCTC 23307</strain>
    </source>
</reference>
<sequence>MINLFEQAINKDELLDFALGKGHYFIVDREYGGHSVLFSWINYILPLSKIKGYDYVNTAIEKMMMVLFYATELEEQEKNKTLLYQLHVYYYFDSENRINAKPLTALNLLLEKSLSNYINSLMLKNDPKANDFINAINLIKSRGGLKTDSL</sequence>
<dbReference type="EMBL" id="JAYFUM010000019">
    <property type="protein sequence ID" value="MEA5140637.1"/>
    <property type="molecule type" value="Genomic_DNA"/>
</dbReference>
<dbReference type="RefSeq" id="WP_323297790.1">
    <property type="nucleotide sequence ID" value="NZ_JAYFUM010000019.1"/>
</dbReference>
<gene>
    <name evidence="1" type="ORF">VB248_15920</name>
</gene>
<evidence type="ECO:0000313" key="2">
    <source>
        <dbReference type="Proteomes" id="UP001302949"/>
    </source>
</evidence>
<evidence type="ECO:0000313" key="1">
    <source>
        <dbReference type="EMBL" id="MEA5140637.1"/>
    </source>
</evidence>
<comment type="caution">
    <text evidence="1">The sequence shown here is derived from an EMBL/GenBank/DDBJ whole genome shotgun (WGS) entry which is preliminary data.</text>
</comment>
<dbReference type="Proteomes" id="UP001302949">
    <property type="component" value="Unassembled WGS sequence"/>
</dbReference>
<name>A0ABU5QDJ3_9BACT</name>
<proteinExistence type="predicted"/>
<accession>A0ABU5QDJ3</accession>
<keyword evidence="2" id="KW-1185">Reference proteome</keyword>